<dbReference type="SUPFAM" id="SSF51735">
    <property type="entry name" value="NAD(P)-binding Rossmann-fold domains"/>
    <property type="match status" value="1"/>
</dbReference>
<organism evidence="4 5">
    <name type="scientific">Mycena venus</name>
    <dbReference type="NCBI Taxonomy" id="2733690"/>
    <lineage>
        <taxon>Eukaryota</taxon>
        <taxon>Fungi</taxon>
        <taxon>Dikarya</taxon>
        <taxon>Basidiomycota</taxon>
        <taxon>Agaricomycotina</taxon>
        <taxon>Agaricomycetes</taxon>
        <taxon>Agaricomycetidae</taxon>
        <taxon>Agaricales</taxon>
        <taxon>Marasmiineae</taxon>
        <taxon>Mycenaceae</taxon>
        <taxon>Mycena</taxon>
    </lineage>
</organism>
<dbReference type="AlphaFoldDB" id="A0A8H7CPX3"/>
<dbReference type="Gene3D" id="3.40.50.720">
    <property type="entry name" value="NAD(P)-binding Rossmann-like Domain"/>
    <property type="match status" value="1"/>
</dbReference>
<sequence length="260" mass="27337">MSIEIVYLISGANRGIGYGLASIIAARPNTIVFAGARNPAAQTLTDLAAKYPNVHPIKLTSADKPDNEAAIVHIGKTAGQLDVIIASAGIASHHSPLATTPLAAFREHFEVNTLGPVVLFQAAHTLLLASPTSSPVFAVISSIVSSMGRFLYISATPYGMYKVVVNFLVKTLDAEHSSLVTMVIEPGWVATDMGNVGAEANGLGLSQAPVRIEESVTGITSRIDGATKRRVGSFGASELDRASHGNSTRKKYLGKMYCFG</sequence>
<dbReference type="PANTHER" id="PTHR43544:SF7">
    <property type="entry name" value="NADB-LER2"/>
    <property type="match status" value="1"/>
</dbReference>
<gene>
    <name evidence="4" type="ORF">MVEN_01678900</name>
</gene>
<reference evidence="4" key="1">
    <citation type="submission" date="2020-05" db="EMBL/GenBank/DDBJ databases">
        <title>Mycena genomes resolve the evolution of fungal bioluminescence.</title>
        <authorList>
            <person name="Tsai I.J."/>
        </authorList>
    </citation>
    <scope>NUCLEOTIDE SEQUENCE</scope>
    <source>
        <strain evidence="4">CCC161011</strain>
    </source>
</reference>
<dbReference type="InterPro" id="IPR051468">
    <property type="entry name" value="Fungal_SecMetab_SDRs"/>
</dbReference>
<keyword evidence="5" id="KW-1185">Reference proteome</keyword>
<evidence type="ECO:0000313" key="4">
    <source>
        <dbReference type="EMBL" id="KAF7343902.1"/>
    </source>
</evidence>
<dbReference type="GO" id="GO:0005737">
    <property type="term" value="C:cytoplasm"/>
    <property type="evidence" value="ECO:0007669"/>
    <property type="project" value="TreeGrafter"/>
</dbReference>
<evidence type="ECO:0000256" key="2">
    <source>
        <dbReference type="ARBA" id="ARBA00022857"/>
    </source>
</evidence>
<dbReference type="Proteomes" id="UP000620124">
    <property type="component" value="Unassembled WGS sequence"/>
</dbReference>
<evidence type="ECO:0000313" key="5">
    <source>
        <dbReference type="Proteomes" id="UP000620124"/>
    </source>
</evidence>
<keyword evidence="2" id="KW-0521">NADP</keyword>
<accession>A0A8H7CPX3</accession>
<keyword evidence="3" id="KW-0560">Oxidoreductase</keyword>
<comment type="caution">
    <text evidence="4">The sequence shown here is derived from an EMBL/GenBank/DDBJ whole genome shotgun (WGS) entry which is preliminary data.</text>
</comment>
<proteinExistence type="inferred from homology"/>
<dbReference type="InterPro" id="IPR002347">
    <property type="entry name" value="SDR_fam"/>
</dbReference>
<dbReference type="InterPro" id="IPR036291">
    <property type="entry name" value="NAD(P)-bd_dom_sf"/>
</dbReference>
<dbReference type="PRINTS" id="PR00081">
    <property type="entry name" value="GDHRDH"/>
</dbReference>
<comment type="similarity">
    <text evidence="1">Belongs to the short-chain dehydrogenases/reductases (SDR) family.</text>
</comment>
<dbReference type="EMBL" id="JACAZI010000015">
    <property type="protein sequence ID" value="KAF7343902.1"/>
    <property type="molecule type" value="Genomic_DNA"/>
</dbReference>
<name>A0A8H7CPX3_9AGAR</name>
<dbReference type="GO" id="GO:0016491">
    <property type="term" value="F:oxidoreductase activity"/>
    <property type="evidence" value="ECO:0007669"/>
    <property type="project" value="UniProtKB-KW"/>
</dbReference>
<dbReference type="PANTHER" id="PTHR43544">
    <property type="entry name" value="SHORT-CHAIN DEHYDROGENASE/REDUCTASE"/>
    <property type="match status" value="1"/>
</dbReference>
<evidence type="ECO:0000256" key="3">
    <source>
        <dbReference type="ARBA" id="ARBA00023002"/>
    </source>
</evidence>
<dbReference type="Pfam" id="PF00106">
    <property type="entry name" value="adh_short"/>
    <property type="match status" value="1"/>
</dbReference>
<evidence type="ECO:0000256" key="1">
    <source>
        <dbReference type="ARBA" id="ARBA00006484"/>
    </source>
</evidence>
<dbReference type="OrthoDB" id="9876299at2759"/>
<protein>
    <submittedName>
        <fullName evidence="4">NAD(P)-binding protein</fullName>
    </submittedName>
</protein>